<organism evidence="3 4">
    <name type="scientific">Leeia aquatica</name>
    <dbReference type="NCBI Taxonomy" id="2725557"/>
    <lineage>
        <taxon>Bacteria</taxon>
        <taxon>Pseudomonadati</taxon>
        <taxon>Pseudomonadota</taxon>
        <taxon>Betaproteobacteria</taxon>
        <taxon>Neisseriales</taxon>
        <taxon>Leeiaceae</taxon>
        <taxon>Leeia</taxon>
    </lineage>
</organism>
<dbReference type="AlphaFoldDB" id="A0A847S2I5"/>
<dbReference type="SUPFAM" id="SSF89392">
    <property type="entry name" value="Prokaryotic lipoproteins and lipoprotein localization factors"/>
    <property type="match status" value="1"/>
</dbReference>
<dbReference type="CDD" id="cd16325">
    <property type="entry name" value="LolA"/>
    <property type="match status" value="1"/>
</dbReference>
<dbReference type="Pfam" id="PF03548">
    <property type="entry name" value="LolA"/>
    <property type="match status" value="1"/>
</dbReference>
<sequence length="193" mass="22006">MRALHHLALSLTLLSGMTLADGLDQLNAWLTDTTPMRARFTKAVAEKGLGPEVSSLFGEHRMEGDFLLQRPGLFRMEYRQPNWLMYVGNPQDIMGGDGRRNKMERWPLESALGSFPEAYLANPDKLQQAFTLTAAKAHDGLEWVLALPRQAHSPFRRIELGLAEQQVRQMVTVNRYGQRTHYVFDRFQPCPPL</sequence>
<feature type="chain" id="PRO_5032470975" evidence="2">
    <location>
        <begin position="21"/>
        <end position="193"/>
    </location>
</feature>
<evidence type="ECO:0000256" key="2">
    <source>
        <dbReference type="SAM" id="SignalP"/>
    </source>
</evidence>
<evidence type="ECO:0000313" key="3">
    <source>
        <dbReference type="EMBL" id="NLR73993.1"/>
    </source>
</evidence>
<dbReference type="EMBL" id="JABAIM010000001">
    <property type="protein sequence ID" value="NLR73993.1"/>
    <property type="molecule type" value="Genomic_DNA"/>
</dbReference>
<evidence type="ECO:0000256" key="1">
    <source>
        <dbReference type="ARBA" id="ARBA00022729"/>
    </source>
</evidence>
<keyword evidence="1 2" id="KW-0732">Signal</keyword>
<name>A0A847S2I5_9NEIS</name>
<proteinExistence type="predicted"/>
<keyword evidence="4" id="KW-1185">Reference proteome</keyword>
<accession>A0A847S2I5</accession>
<gene>
    <name evidence="3" type="ORF">HF682_02310</name>
</gene>
<reference evidence="3 4" key="1">
    <citation type="submission" date="2020-04" db="EMBL/GenBank/DDBJ databases">
        <title>Draft genome of Leeia sp. IMCC25680.</title>
        <authorList>
            <person name="Song J."/>
            <person name="Cho J.-C."/>
        </authorList>
    </citation>
    <scope>NUCLEOTIDE SEQUENCE [LARGE SCALE GENOMIC DNA]</scope>
    <source>
        <strain evidence="3 4">IMCC25680</strain>
    </source>
</reference>
<dbReference type="PANTHER" id="PTHR35869">
    <property type="entry name" value="OUTER-MEMBRANE LIPOPROTEIN CARRIER PROTEIN"/>
    <property type="match status" value="1"/>
</dbReference>
<dbReference type="Proteomes" id="UP000587991">
    <property type="component" value="Unassembled WGS sequence"/>
</dbReference>
<feature type="signal peptide" evidence="2">
    <location>
        <begin position="1"/>
        <end position="20"/>
    </location>
</feature>
<dbReference type="InterPro" id="IPR004564">
    <property type="entry name" value="OM_lipoprot_carrier_LolA-like"/>
</dbReference>
<keyword evidence="3" id="KW-0449">Lipoprotein</keyword>
<dbReference type="Gene3D" id="2.50.20.10">
    <property type="entry name" value="Lipoprotein localisation LolA/LolB/LppX"/>
    <property type="match status" value="1"/>
</dbReference>
<evidence type="ECO:0000313" key="4">
    <source>
        <dbReference type="Proteomes" id="UP000587991"/>
    </source>
</evidence>
<comment type="caution">
    <text evidence="3">The sequence shown here is derived from an EMBL/GenBank/DDBJ whole genome shotgun (WGS) entry which is preliminary data.</text>
</comment>
<protein>
    <submittedName>
        <fullName evidence="3">Outer membrane lipoprotein carrier protein LolA</fullName>
    </submittedName>
</protein>
<dbReference type="InterPro" id="IPR029046">
    <property type="entry name" value="LolA/LolB/LppX"/>
</dbReference>
<dbReference type="RefSeq" id="WP_168875639.1">
    <property type="nucleotide sequence ID" value="NZ_JABAIM010000001.1"/>
</dbReference>
<dbReference type="PANTHER" id="PTHR35869:SF1">
    <property type="entry name" value="OUTER-MEMBRANE LIPOPROTEIN CARRIER PROTEIN"/>
    <property type="match status" value="1"/>
</dbReference>